<evidence type="ECO:0000259" key="2">
    <source>
        <dbReference type="Pfam" id="PF03544"/>
    </source>
</evidence>
<protein>
    <submittedName>
        <fullName evidence="3">Energy transducer TonB</fullName>
    </submittedName>
</protein>
<dbReference type="STRING" id="1913577.LPB144_07775"/>
<dbReference type="RefSeq" id="WP_072552958.1">
    <property type="nucleotide sequence ID" value="NZ_CP018153.1"/>
</dbReference>
<feature type="chain" id="PRO_5013358178" evidence="1">
    <location>
        <begin position="21"/>
        <end position="136"/>
    </location>
</feature>
<name>A0A1L3J5D2_9FLAO</name>
<dbReference type="InterPro" id="IPR037682">
    <property type="entry name" value="TonB_C"/>
</dbReference>
<keyword evidence="1" id="KW-0732">Signal</keyword>
<dbReference type="EMBL" id="CP018153">
    <property type="protein sequence ID" value="APG60312.1"/>
    <property type="molecule type" value="Genomic_DNA"/>
</dbReference>
<gene>
    <name evidence="3" type="ORF">LPB144_07775</name>
</gene>
<feature type="domain" description="TonB C-terminal" evidence="2">
    <location>
        <begin position="64"/>
        <end position="136"/>
    </location>
</feature>
<dbReference type="OrthoDB" id="1522859at2"/>
<feature type="signal peptide" evidence="1">
    <location>
        <begin position="1"/>
        <end position="20"/>
    </location>
</feature>
<accession>A0A1L3J5D2</accession>
<dbReference type="Gene3D" id="3.30.1150.10">
    <property type="match status" value="1"/>
</dbReference>
<dbReference type="GO" id="GO:0055085">
    <property type="term" value="P:transmembrane transport"/>
    <property type="evidence" value="ECO:0007669"/>
    <property type="project" value="InterPro"/>
</dbReference>
<evidence type="ECO:0000256" key="1">
    <source>
        <dbReference type="SAM" id="SignalP"/>
    </source>
</evidence>
<keyword evidence="4" id="KW-1185">Reference proteome</keyword>
<organism evidence="3 4">
    <name type="scientific">Christiangramia salexigens</name>
    <dbReference type="NCBI Taxonomy" id="1913577"/>
    <lineage>
        <taxon>Bacteria</taxon>
        <taxon>Pseudomonadati</taxon>
        <taxon>Bacteroidota</taxon>
        <taxon>Flavobacteriia</taxon>
        <taxon>Flavobacteriales</taxon>
        <taxon>Flavobacteriaceae</taxon>
        <taxon>Christiangramia</taxon>
    </lineage>
</organism>
<dbReference type="AlphaFoldDB" id="A0A1L3J5D2"/>
<dbReference type="SUPFAM" id="SSF74653">
    <property type="entry name" value="TolA/TonB C-terminal domain"/>
    <property type="match status" value="1"/>
</dbReference>
<proteinExistence type="predicted"/>
<evidence type="ECO:0000313" key="3">
    <source>
        <dbReference type="EMBL" id="APG60312.1"/>
    </source>
</evidence>
<dbReference type="Pfam" id="PF03544">
    <property type="entry name" value="TonB_C"/>
    <property type="match status" value="1"/>
</dbReference>
<evidence type="ECO:0000313" key="4">
    <source>
        <dbReference type="Proteomes" id="UP000182510"/>
    </source>
</evidence>
<dbReference type="Proteomes" id="UP000182510">
    <property type="component" value="Chromosome"/>
</dbReference>
<reference evidence="3 4" key="1">
    <citation type="submission" date="2016-11" db="EMBL/GenBank/DDBJ databases">
        <title>Gramella sp. LPB0144 isolated from marine environment.</title>
        <authorList>
            <person name="Kim E."/>
            <person name="Yi H."/>
        </authorList>
    </citation>
    <scope>NUCLEOTIDE SEQUENCE [LARGE SCALE GENOMIC DNA]</scope>
    <source>
        <strain evidence="3 4">LPB0144</strain>
    </source>
</reference>
<sequence length="136" mass="15091">MKKFLIIACMLAGFTGFAQEGIEVKGNKITIKESAPVWPGCEGNEDLDACFNKMLMQHVRKTYKYPKNEKGEFIRGKATVSMIVNEKGKVVVKSVEGKYPAINKEAKRMVEAMPTMIPGTKAGKPTSISYKIPLNF</sequence>
<dbReference type="KEGG" id="grl:LPB144_07775"/>